<protein>
    <submittedName>
        <fullName evidence="2">Uncharacterized protein</fullName>
    </submittedName>
</protein>
<dbReference type="EMBL" id="NCVQ01000001">
    <property type="protein sequence ID" value="PWZ56695.1"/>
    <property type="molecule type" value="Genomic_DNA"/>
</dbReference>
<feature type="region of interest" description="Disordered" evidence="1">
    <location>
        <begin position="1"/>
        <end position="34"/>
    </location>
</feature>
<evidence type="ECO:0000313" key="2">
    <source>
        <dbReference type="EMBL" id="PWZ56695.1"/>
    </source>
</evidence>
<name>A0A317YDG8_MAIZE</name>
<organism evidence="2">
    <name type="scientific">Zea mays</name>
    <name type="common">Maize</name>
    <dbReference type="NCBI Taxonomy" id="4577"/>
    <lineage>
        <taxon>Eukaryota</taxon>
        <taxon>Viridiplantae</taxon>
        <taxon>Streptophyta</taxon>
        <taxon>Embryophyta</taxon>
        <taxon>Tracheophyta</taxon>
        <taxon>Spermatophyta</taxon>
        <taxon>Magnoliopsida</taxon>
        <taxon>Liliopsida</taxon>
        <taxon>Poales</taxon>
        <taxon>Poaceae</taxon>
        <taxon>PACMAD clade</taxon>
        <taxon>Panicoideae</taxon>
        <taxon>Andropogonodae</taxon>
        <taxon>Andropogoneae</taxon>
        <taxon>Tripsacinae</taxon>
        <taxon>Zea</taxon>
    </lineage>
</organism>
<dbReference type="AlphaFoldDB" id="A0A317YDG8"/>
<reference evidence="2" key="1">
    <citation type="journal article" date="2018" name="Nat. Genet.">
        <title>Extensive intraspecific gene order and gene structural variations between Mo17 and other maize genomes.</title>
        <authorList>
            <person name="Sun S."/>
            <person name="Zhou Y."/>
            <person name="Chen J."/>
            <person name="Shi J."/>
            <person name="Zhao H."/>
            <person name="Zhao H."/>
            <person name="Song W."/>
            <person name="Zhang M."/>
            <person name="Cui Y."/>
            <person name="Dong X."/>
            <person name="Liu H."/>
            <person name="Ma X."/>
            <person name="Jiao Y."/>
            <person name="Wang B."/>
            <person name="Wei X."/>
            <person name="Stein J.C."/>
            <person name="Glaubitz J.C."/>
            <person name="Lu F."/>
            <person name="Yu G."/>
            <person name="Liang C."/>
            <person name="Fengler K."/>
            <person name="Li B."/>
            <person name="Rafalski A."/>
            <person name="Schnable P.S."/>
            <person name="Ware D.H."/>
            <person name="Buckler E.S."/>
            <person name="Lai J."/>
        </authorList>
    </citation>
    <scope>NUCLEOTIDE SEQUENCE [LARGE SCALE GENOMIC DNA]</scope>
    <source>
        <tissue evidence="2">Seedling</tissue>
    </source>
</reference>
<proteinExistence type="predicted"/>
<evidence type="ECO:0000256" key="1">
    <source>
        <dbReference type="SAM" id="MobiDB-lite"/>
    </source>
</evidence>
<gene>
    <name evidence="2" type="ORF">Zm00014a_025545</name>
</gene>
<accession>A0A317YDG8</accession>
<sequence>MASKFSARQFRSKNSSLGSPPHRVLARSAQSRPAPSRWCLRQPHAVSSICAALASRRQKSLLSPSLVFHCFWISSA</sequence>
<comment type="caution">
    <text evidence="2">The sequence shown here is derived from an EMBL/GenBank/DDBJ whole genome shotgun (WGS) entry which is preliminary data.</text>
</comment>
<dbReference type="Proteomes" id="UP000251960">
    <property type="component" value="Chromosome 1"/>
</dbReference>